<reference evidence="2" key="1">
    <citation type="submission" date="2021-02" db="EMBL/GenBank/DDBJ databases">
        <authorList>
            <person name="Nowell W R."/>
        </authorList>
    </citation>
    <scope>NUCLEOTIDE SEQUENCE</scope>
</reference>
<dbReference type="Proteomes" id="UP000663891">
    <property type="component" value="Unassembled WGS sequence"/>
</dbReference>
<comment type="caution">
    <text evidence="2">The sequence shown here is derived from an EMBL/GenBank/DDBJ whole genome shotgun (WGS) entry which is preliminary data.</text>
</comment>
<evidence type="ECO:0000313" key="2">
    <source>
        <dbReference type="EMBL" id="CAF1513922.1"/>
    </source>
</evidence>
<dbReference type="Proteomes" id="UP000663881">
    <property type="component" value="Unassembled WGS sequence"/>
</dbReference>
<evidence type="ECO:0000259" key="1">
    <source>
        <dbReference type="Pfam" id="PF17919"/>
    </source>
</evidence>
<dbReference type="EMBL" id="CAJOAY010007905">
    <property type="protein sequence ID" value="CAF4175883.1"/>
    <property type="molecule type" value="Genomic_DNA"/>
</dbReference>
<sequence>MCLLKKGIHFVWDESTQWSFYTLKPALISSPVLQPPDYNRDFILFLATYDSTIGMVLVQTEYGHNEHVIYYLNKGLVSVSVKINAWIVTSI</sequence>
<evidence type="ECO:0000313" key="3">
    <source>
        <dbReference type="EMBL" id="CAF4175883.1"/>
    </source>
</evidence>
<dbReference type="Pfam" id="PF17919">
    <property type="entry name" value="RT_RNaseH_2"/>
    <property type="match status" value="1"/>
</dbReference>
<dbReference type="SUPFAM" id="SSF56672">
    <property type="entry name" value="DNA/RNA polymerases"/>
    <property type="match status" value="1"/>
</dbReference>
<name>A0A815U2E1_9BILA</name>
<dbReference type="InterPro" id="IPR041577">
    <property type="entry name" value="RT_RNaseH_2"/>
</dbReference>
<dbReference type="AlphaFoldDB" id="A0A815U2E1"/>
<dbReference type="InterPro" id="IPR043502">
    <property type="entry name" value="DNA/RNA_pol_sf"/>
</dbReference>
<feature type="domain" description="Reverse transcriptase/retrotransposon-derived protein RNase H-like" evidence="1">
    <location>
        <begin position="12"/>
        <end position="79"/>
    </location>
</feature>
<organism evidence="2 4">
    <name type="scientific">Adineta steineri</name>
    <dbReference type="NCBI Taxonomy" id="433720"/>
    <lineage>
        <taxon>Eukaryota</taxon>
        <taxon>Metazoa</taxon>
        <taxon>Spiralia</taxon>
        <taxon>Gnathifera</taxon>
        <taxon>Rotifera</taxon>
        <taxon>Eurotatoria</taxon>
        <taxon>Bdelloidea</taxon>
        <taxon>Adinetida</taxon>
        <taxon>Adinetidae</taxon>
        <taxon>Adineta</taxon>
    </lineage>
</organism>
<proteinExistence type="predicted"/>
<dbReference type="OrthoDB" id="427924at2759"/>
<protein>
    <recommendedName>
        <fullName evidence="1">Reverse transcriptase/retrotransposon-derived protein RNase H-like domain-containing protein</fullName>
    </recommendedName>
</protein>
<accession>A0A815U2E1</accession>
<evidence type="ECO:0000313" key="4">
    <source>
        <dbReference type="Proteomes" id="UP000663891"/>
    </source>
</evidence>
<gene>
    <name evidence="3" type="ORF">OKA104_LOCUS39613</name>
    <name evidence="2" type="ORF">VCS650_LOCUS42924</name>
</gene>
<dbReference type="EMBL" id="CAJNON010002603">
    <property type="protein sequence ID" value="CAF1513922.1"/>
    <property type="molecule type" value="Genomic_DNA"/>
</dbReference>